<feature type="coiled-coil region" evidence="1">
    <location>
        <begin position="126"/>
        <end position="153"/>
    </location>
</feature>
<dbReference type="PANTHER" id="PTHR12961:SF0">
    <property type="entry name" value="CONSERVED OLIGOMERIC GOLGI COMPLEX SUBUNIT 2"/>
    <property type="match status" value="1"/>
</dbReference>
<dbReference type="KEGG" id="pcot:PCOAH_00026420"/>
<protein>
    <recommendedName>
        <fullName evidence="7">COG complex component COG2 C-terminal domain-containing protein</fullName>
    </recommendedName>
</protein>
<dbReference type="PANTHER" id="PTHR12961">
    <property type="entry name" value="CONSERVED OLIGOMERIC GOLGI COMPLEX COMPONENT 2"/>
    <property type="match status" value="1"/>
</dbReference>
<evidence type="ECO:0000313" key="5">
    <source>
        <dbReference type="EMBL" id="ANQ08348.1"/>
    </source>
</evidence>
<dbReference type="GeneID" id="30909370"/>
<evidence type="ECO:0000256" key="2">
    <source>
        <dbReference type="SAM" id="MobiDB-lite"/>
    </source>
</evidence>
<keyword evidence="6" id="KW-1185">Reference proteome</keyword>
<dbReference type="VEuPathDB" id="PlasmoDB:PCOAH_00026420"/>
<dbReference type="EMBL" id="CP016247">
    <property type="protein sequence ID" value="ANQ08348.1"/>
    <property type="molecule type" value="Genomic_DNA"/>
</dbReference>
<feature type="compositionally biased region" description="Basic and acidic residues" evidence="2">
    <location>
        <begin position="758"/>
        <end position="771"/>
    </location>
</feature>
<dbReference type="OrthoDB" id="332281at2759"/>
<keyword evidence="1" id="KW-0175">Coiled coil</keyword>
<sequence>MQRAGDEHGGGGREEQLSSEDVAKIINDSMAYVVEATKKKNIIEVKNDLEYIKNIIHHDIIMILRKNAQEFMCLPSNLNMMEKMMPLLKKEVELSKTFVYALLREVLNIHTYNYQLLEDKINMSFLKNVLKNNVQVEQLLIKLQKKIKMLSQNKQFLSLVSMYNELHRKDFNFEKEKQFLIEHVSVNNFNFFFYVIEKIVLVAKETWEIKALLYNNYKSICKIASSLLAWNNLLDKYGRASECSEDVIHSAKNNSIKHMNECLRKIVTEIGSHLHRLSYVFLRVVKDALPGNCRSDASGIFIMDQCLRGVVTASYLLNQMDSFIDLFREIFVDSLAHLPFESYDAFLTHVRRHLLEDERVEQINRCVDEVDPGALFCAKGIVQSLLQIIKRKFQEIFLLTHCDNFIENYTKTASFLNEIKKKKKKKKYEQFIISEHVHNFLKNFEREAYAQYILNVLENKINENCKNVILFDKKYIFDDKFYWLKETINLVKIFKILFTSKYYIPSSLPNYLAFIFKHFKNYIDNVEGFLLFLRENRNAKIFGTDRTKFNWSPTLSYNSVGFILSDLMSLRRIFQVGRGARALLKRGKLGGISAVEVNSADGPCEMDGAGEEAHSALPKRMTSIMGDVPTWMFTKILSDCGGVYSDGEDSDENNGEDNSSGESDHASSSSSSISDESIKKVVMQEMGTPFEKWQHWLSVEGGLTPPSKDIDLTSHVKNKAAHEERADDEQENKQKVDEYTHGENHISRNYNNGEDTTSEGKVKIKSDSSTELHELGKENRNTLKEKKKQMKMHLQMCKKKKKKKIEIQLNCIVGFLRTISEIVLNTERAFQNFFIDKMFHICSSFLVYLHSLLVIYKMTNKRIPEKPSEQVEKVLLPLISFKTFYEDVIAQAIIEDIISRIVDRINDYYLQEIKNLIQVKIDEQNKRIMKLNLEDSLKDGDTPYEEKIRRQIHLDVCHYAKMCEENFKINAETSASMKVLNSPDYPLLRSPTRKINKEEEENWKIPPCVSNWKNNKGYNIPLDKRNKSDNKKLNQSSSIINEKKREIERDYHIEKNLKKMKNYENRLIEEQLALNKVNVSKNSNIHDVSLFNINNQNDDGKNQLSANDDDLYQIYDTPLFNSKQSNNIYKFSNERVKKTLQKMETTQSTSEPVKFIKDISDPFGLDSLLSQVKKK</sequence>
<dbReference type="GO" id="GO:0017119">
    <property type="term" value="C:Golgi transport complex"/>
    <property type="evidence" value="ECO:0007669"/>
    <property type="project" value="TreeGrafter"/>
</dbReference>
<feature type="region of interest" description="Disordered" evidence="2">
    <location>
        <begin position="717"/>
        <end position="771"/>
    </location>
</feature>
<evidence type="ECO:0008006" key="7">
    <source>
        <dbReference type="Google" id="ProtNLM"/>
    </source>
</evidence>
<dbReference type="GO" id="GO:0005681">
    <property type="term" value="C:spliceosomal complex"/>
    <property type="evidence" value="ECO:0007669"/>
    <property type="project" value="InterPro"/>
</dbReference>
<gene>
    <name evidence="5" type="ORF">PCOAH_00026420</name>
</gene>
<dbReference type="InterPro" id="IPR004015">
    <property type="entry name" value="SKI-int_prot_SKIP_SNW-dom"/>
</dbReference>
<evidence type="ECO:0000259" key="4">
    <source>
        <dbReference type="Pfam" id="PF12022"/>
    </source>
</evidence>
<dbReference type="InterPro" id="IPR024603">
    <property type="entry name" value="COG_complex_COG2_C"/>
</dbReference>
<dbReference type="InterPro" id="IPR009316">
    <property type="entry name" value="COG2"/>
</dbReference>
<feature type="compositionally biased region" description="Acidic residues" evidence="2">
    <location>
        <begin position="646"/>
        <end position="655"/>
    </location>
</feature>
<dbReference type="AlphaFoldDB" id="A0A1B1DZZ4"/>
<dbReference type="Proteomes" id="UP000092716">
    <property type="component" value="Chromosome 9"/>
</dbReference>
<dbReference type="RefSeq" id="XP_019915043.1">
    <property type="nucleotide sequence ID" value="XM_020059447.1"/>
</dbReference>
<reference evidence="6" key="1">
    <citation type="submission" date="2016-06" db="EMBL/GenBank/DDBJ databases">
        <title>First high quality genome sequence of Plasmodium coatneyi using continuous long reads from single molecule, real-time sequencing.</title>
        <authorList>
            <person name="Chien J.-T."/>
            <person name="Pakala S.B."/>
            <person name="Geraldo J.A."/>
            <person name="Lapp S.A."/>
            <person name="Barnwell J.W."/>
            <person name="Kissinger J.C."/>
            <person name="Galinski M.R."/>
            <person name="Humphrey J.C."/>
        </authorList>
    </citation>
    <scope>NUCLEOTIDE SEQUENCE [LARGE SCALE GENOMIC DNA]</scope>
    <source>
        <strain evidence="6">Hackeri</strain>
    </source>
</reference>
<feature type="domain" description="SKI-interacting protein SKIP SNW" evidence="3">
    <location>
        <begin position="980"/>
        <end position="1049"/>
    </location>
</feature>
<dbReference type="GO" id="GO:0016020">
    <property type="term" value="C:membrane"/>
    <property type="evidence" value="ECO:0007669"/>
    <property type="project" value="InterPro"/>
</dbReference>
<feature type="compositionally biased region" description="Low complexity" evidence="2">
    <location>
        <begin position="656"/>
        <end position="675"/>
    </location>
</feature>
<proteinExistence type="predicted"/>
<evidence type="ECO:0000256" key="1">
    <source>
        <dbReference type="SAM" id="Coils"/>
    </source>
</evidence>
<dbReference type="GO" id="GO:0015031">
    <property type="term" value="P:protein transport"/>
    <property type="evidence" value="ECO:0007669"/>
    <property type="project" value="InterPro"/>
</dbReference>
<dbReference type="GO" id="GO:0000398">
    <property type="term" value="P:mRNA splicing, via spliceosome"/>
    <property type="evidence" value="ECO:0007669"/>
    <property type="project" value="InterPro"/>
</dbReference>
<evidence type="ECO:0000313" key="6">
    <source>
        <dbReference type="Proteomes" id="UP000092716"/>
    </source>
</evidence>
<feature type="domain" description="COG complex component COG2 C-terminal" evidence="4">
    <location>
        <begin position="782"/>
        <end position="956"/>
    </location>
</feature>
<feature type="compositionally biased region" description="Basic and acidic residues" evidence="2">
    <location>
        <begin position="717"/>
        <end position="746"/>
    </location>
</feature>
<organism evidence="5 6">
    <name type="scientific">Plasmodium coatneyi</name>
    <dbReference type="NCBI Taxonomy" id="208452"/>
    <lineage>
        <taxon>Eukaryota</taxon>
        <taxon>Sar</taxon>
        <taxon>Alveolata</taxon>
        <taxon>Apicomplexa</taxon>
        <taxon>Aconoidasida</taxon>
        <taxon>Haemosporida</taxon>
        <taxon>Plasmodiidae</taxon>
        <taxon>Plasmodium</taxon>
    </lineage>
</organism>
<dbReference type="Pfam" id="PF12022">
    <property type="entry name" value="COG2_C"/>
    <property type="match status" value="1"/>
</dbReference>
<feature type="region of interest" description="Disordered" evidence="2">
    <location>
        <begin position="644"/>
        <end position="676"/>
    </location>
</feature>
<name>A0A1B1DZZ4_9APIC</name>
<dbReference type="GO" id="GO:0006891">
    <property type="term" value="P:intra-Golgi vesicle-mediated transport"/>
    <property type="evidence" value="ECO:0007669"/>
    <property type="project" value="TreeGrafter"/>
</dbReference>
<dbReference type="Pfam" id="PF02731">
    <property type="entry name" value="SKIP_SNW"/>
    <property type="match status" value="1"/>
</dbReference>
<dbReference type="GO" id="GO:0007030">
    <property type="term" value="P:Golgi organization"/>
    <property type="evidence" value="ECO:0007669"/>
    <property type="project" value="InterPro"/>
</dbReference>
<evidence type="ECO:0000259" key="3">
    <source>
        <dbReference type="Pfam" id="PF02731"/>
    </source>
</evidence>
<accession>A0A1B1DZZ4</accession>